<keyword evidence="2" id="KW-0804">Transcription</keyword>
<sequence length="238" mass="26955">MVECLATLGSHPHEFASAVAQFPYMLFHSMEDKLCPRLAFFQALDIPEKLLGKMILLNPRLIRYSIVPKLTEIVDFHANFGLDKQGLIDKVLVKYPFLMGYSVDKTLRPTLKFFKSIGLKDVDLQAIAGGYPEVLCRDANKVLTPNFDFLKNCGFRDAQIVALVAGYPPILIKSIEHSIEPQINFLIELKKLLVIRTSFDMKKFLMKFGMLDCHSTTLLIFSPAPPLSRIIISLFALY</sequence>
<keyword evidence="3" id="KW-0809">Transit peptide</keyword>
<dbReference type="STRING" id="3659.A0A0A0KE07"/>
<dbReference type="PANTHER" id="PTHR13068">
    <property type="entry name" value="CGI-12 PROTEIN-RELATED"/>
    <property type="match status" value="1"/>
</dbReference>
<reference evidence="4 5" key="2">
    <citation type="journal article" date="2009" name="PLoS ONE">
        <title>An integrated genetic and cytogenetic map of the cucumber genome.</title>
        <authorList>
            <person name="Ren Y."/>
            <person name="Zhang Z."/>
            <person name="Liu J."/>
            <person name="Staub J.E."/>
            <person name="Han Y."/>
            <person name="Cheng Z."/>
            <person name="Li X."/>
            <person name="Lu J."/>
            <person name="Miao H."/>
            <person name="Kang H."/>
            <person name="Xie B."/>
            <person name="Gu X."/>
            <person name="Wang X."/>
            <person name="Du Y."/>
            <person name="Jin W."/>
            <person name="Huang S."/>
        </authorList>
    </citation>
    <scope>NUCLEOTIDE SEQUENCE [LARGE SCALE GENOMIC DNA]</scope>
    <source>
        <strain evidence="5">cv. 9930</strain>
    </source>
</reference>
<keyword evidence="2" id="KW-0805">Transcription regulation</keyword>
<evidence type="ECO:0000313" key="5">
    <source>
        <dbReference type="Proteomes" id="UP000029981"/>
    </source>
</evidence>
<reference evidence="4 5" key="3">
    <citation type="journal article" date="2010" name="BMC Genomics">
        <title>Transcriptome sequencing and comparative analysis of cucumber flowers with different sex types.</title>
        <authorList>
            <person name="Guo S."/>
            <person name="Zheng Y."/>
            <person name="Joung J.G."/>
            <person name="Liu S."/>
            <person name="Zhang Z."/>
            <person name="Crasta O.R."/>
            <person name="Sobral B.W."/>
            <person name="Xu Y."/>
            <person name="Huang S."/>
            <person name="Fei Z."/>
        </authorList>
    </citation>
    <scope>NUCLEOTIDE SEQUENCE [LARGE SCALE GENOMIC DNA]</scope>
    <source>
        <strain evidence="5">cv. 9930</strain>
    </source>
</reference>
<dbReference type="InterPro" id="IPR003690">
    <property type="entry name" value="MTERF"/>
</dbReference>
<comment type="similarity">
    <text evidence="1">Belongs to the mTERF family.</text>
</comment>
<accession>A0A0A0KE07</accession>
<organism evidence="4 5">
    <name type="scientific">Cucumis sativus</name>
    <name type="common">Cucumber</name>
    <dbReference type="NCBI Taxonomy" id="3659"/>
    <lineage>
        <taxon>Eukaryota</taxon>
        <taxon>Viridiplantae</taxon>
        <taxon>Streptophyta</taxon>
        <taxon>Embryophyta</taxon>
        <taxon>Tracheophyta</taxon>
        <taxon>Spermatophyta</taxon>
        <taxon>Magnoliopsida</taxon>
        <taxon>eudicotyledons</taxon>
        <taxon>Gunneridae</taxon>
        <taxon>Pentapetalae</taxon>
        <taxon>rosids</taxon>
        <taxon>fabids</taxon>
        <taxon>Cucurbitales</taxon>
        <taxon>Cucurbitaceae</taxon>
        <taxon>Benincaseae</taxon>
        <taxon>Cucumis</taxon>
    </lineage>
</organism>
<dbReference type="Pfam" id="PF02536">
    <property type="entry name" value="mTERF"/>
    <property type="match status" value="1"/>
</dbReference>
<dbReference type="GO" id="GO:0006353">
    <property type="term" value="P:DNA-templated transcription termination"/>
    <property type="evidence" value="ECO:0007669"/>
    <property type="project" value="UniProtKB-KW"/>
</dbReference>
<reference evidence="4 5" key="1">
    <citation type="journal article" date="2009" name="Nat. Genet.">
        <title>The genome of the cucumber, Cucumis sativus L.</title>
        <authorList>
            <person name="Huang S."/>
            <person name="Li R."/>
            <person name="Zhang Z."/>
            <person name="Li L."/>
            <person name="Gu X."/>
            <person name="Fan W."/>
            <person name="Lucas W.J."/>
            <person name="Wang X."/>
            <person name="Xie B."/>
            <person name="Ni P."/>
            <person name="Ren Y."/>
            <person name="Zhu H."/>
            <person name="Li J."/>
            <person name="Lin K."/>
            <person name="Jin W."/>
            <person name="Fei Z."/>
            <person name="Li G."/>
            <person name="Staub J."/>
            <person name="Kilian A."/>
            <person name="van der Vossen E.A."/>
            <person name="Wu Y."/>
            <person name="Guo J."/>
            <person name="He J."/>
            <person name="Jia Z."/>
            <person name="Ren Y."/>
            <person name="Tian G."/>
            <person name="Lu Y."/>
            <person name="Ruan J."/>
            <person name="Qian W."/>
            <person name="Wang M."/>
            <person name="Huang Q."/>
            <person name="Li B."/>
            <person name="Xuan Z."/>
            <person name="Cao J."/>
            <person name="Asan"/>
            <person name="Wu Z."/>
            <person name="Zhang J."/>
            <person name="Cai Q."/>
            <person name="Bai Y."/>
            <person name="Zhao B."/>
            <person name="Han Y."/>
            <person name="Li Y."/>
            <person name="Li X."/>
            <person name="Wang S."/>
            <person name="Shi Q."/>
            <person name="Liu S."/>
            <person name="Cho W.K."/>
            <person name="Kim J.Y."/>
            <person name="Xu Y."/>
            <person name="Heller-Uszynska K."/>
            <person name="Miao H."/>
            <person name="Cheng Z."/>
            <person name="Zhang S."/>
            <person name="Wu J."/>
            <person name="Yang Y."/>
            <person name="Kang H."/>
            <person name="Li M."/>
            <person name="Liang H."/>
            <person name="Ren X."/>
            <person name="Shi Z."/>
            <person name="Wen M."/>
            <person name="Jian M."/>
            <person name="Yang H."/>
            <person name="Zhang G."/>
            <person name="Yang Z."/>
            <person name="Chen R."/>
            <person name="Liu S."/>
            <person name="Li J."/>
            <person name="Ma L."/>
            <person name="Liu H."/>
            <person name="Zhou Y."/>
            <person name="Zhao J."/>
            <person name="Fang X."/>
            <person name="Li G."/>
            <person name="Fang L."/>
            <person name="Li Y."/>
            <person name="Liu D."/>
            <person name="Zheng H."/>
            <person name="Zhang Y."/>
            <person name="Qin N."/>
            <person name="Li Z."/>
            <person name="Yang G."/>
            <person name="Yang S."/>
            <person name="Bolund L."/>
            <person name="Kristiansen K."/>
            <person name="Zheng H."/>
            <person name="Li S."/>
            <person name="Zhang X."/>
            <person name="Yang H."/>
            <person name="Wang J."/>
            <person name="Sun R."/>
            <person name="Zhang B."/>
            <person name="Jiang S."/>
            <person name="Wang J."/>
            <person name="Du Y."/>
            <person name="Li S."/>
        </authorList>
    </citation>
    <scope>NUCLEOTIDE SEQUENCE [LARGE SCALE GENOMIC DNA]</scope>
    <source>
        <strain evidence="5">cv. 9930</strain>
    </source>
</reference>
<keyword evidence="2" id="KW-0806">Transcription termination</keyword>
<dbReference type="GO" id="GO:0003676">
    <property type="term" value="F:nucleic acid binding"/>
    <property type="evidence" value="ECO:0007669"/>
    <property type="project" value="InterPro"/>
</dbReference>
<gene>
    <name evidence="4" type="ORF">Csa_6G117190</name>
</gene>
<keyword evidence="5" id="KW-1185">Reference proteome</keyword>
<reference evidence="4 5" key="4">
    <citation type="journal article" date="2011" name="BMC Genomics">
        <title>RNA-Seq improves annotation of protein-coding genes in the cucumber genome.</title>
        <authorList>
            <person name="Li Z."/>
            <person name="Zhang Z."/>
            <person name="Yan P."/>
            <person name="Huang S."/>
            <person name="Fei Z."/>
            <person name="Lin K."/>
        </authorList>
    </citation>
    <scope>NUCLEOTIDE SEQUENCE [LARGE SCALE GENOMIC DNA]</scope>
    <source>
        <strain evidence="5">cv. 9930</strain>
    </source>
</reference>
<evidence type="ECO:0000256" key="1">
    <source>
        <dbReference type="ARBA" id="ARBA00007692"/>
    </source>
</evidence>
<evidence type="ECO:0000256" key="3">
    <source>
        <dbReference type="ARBA" id="ARBA00022946"/>
    </source>
</evidence>
<dbReference type="PANTHER" id="PTHR13068:SF112">
    <property type="entry name" value="TRANSCRIPTION TERMINATION FACTOR 3, MITOCHONDRIAL"/>
    <property type="match status" value="1"/>
</dbReference>
<dbReference type="AlphaFoldDB" id="A0A0A0KE07"/>
<dbReference type="InterPro" id="IPR038538">
    <property type="entry name" value="MTERF_sf"/>
</dbReference>
<dbReference type="EMBL" id="CM002927">
    <property type="protein sequence ID" value="KGN46637.1"/>
    <property type="molecule type" value="Genomic_DNA"/>
</dbReference>
<proteinExistence type="inferred from homology"/>
<dbReference type="SMART" id="SM00733">
    <property type="entry name" value="Mterf"/>
    <property type="match status" value="5"/>
</dbReference>
<protein>
    <submittedName>
        <fullName evidence="4">Uncharacterized protein</fullName>
    </submittedName>
</protein>
<evidence type="ECO:0000313" key="4">
    <source>
        <dbReference type="EMBL" id="KGN46637.1"/>
    </source>
</evidence>
<dbReference type="Proteomes" id="UP000029981">
    <property type="component" value="Chromosome 6"/>
</dbReference>
<dbReference type="Gene3D" id="1.25.70.10">
    <property type="entry name" value="Transcription termination factor 3, mitochondrial"/>
    <property type="match status" value="1"/>
</dbReference>
<dbReference type="Gramene" id="KGN46637">
    <property type="protein sequence ID" value="KGN46637"/>
    <property type="gene ID" value="Csa_6G117190"/>
</dbReference>
<name>A0A0A0KE07_CUCSA</name>
<evidence type="ECO:0000256" key="2">
    <source>
        <dbReference type="ARBA" id="ARBA00022472"/>
    </source>
</evidence>